<dbReference type="AlphaFoldDB" id="A0AAV1TSD2"/>
<name>A0AAV1TSD2_9STRA</name>
<reference evidence="2" key="1">
    <citation type="submission" date="2024-01" db="EMBL/GenBank/DDBJ databases">
        <authorList>
            <person name="Webb A."/>
        </authorList>
    </citation>
    <scope>NUCLEOTIDE SEQUENCE</scope>
    <source>
        <strain evidence="2">Pm1</strain>
    </source>
</reference>
<evidence type="ECO:0000313" key="3">
    <source>
        <dbReference type="Proteomes" id="UP001162060"/>
    </source>
</evidence>
<comment type="caution">
    <text evidence="2">The sequence shown here is derived from an EMBL/GenBank/DDBJ whole genome shotgun (WGS) entry which is preliminary data.</text>
</comment>
<accession>A0AAV1TSD2</accession>
<gene>
    <name evidence="2" type="ORF">PM001_LOCUS9240</name>
</gene>
<evidence type="ECO:0008006" key="4">
    <source>
        <dbReference type="Google" id="ProtNLM"/>
    </source>
</evidence>
<dbReference type="Proteomes" id="UP001162060">
    <property type="component" value="Unassembled WGS sequence"/>
</dbReference>
<organism evidence="2 3">
    <name type="scientific">Peronospora matthiolae</name>
    <dbReference type="NCBI Taxonomy" id="2874970"/>
    <lineage>
        <taxon>Eukaryota</taxon>
        <taxon>Sar</taxon>
        <taxon>Stramenopiles</taxon>
        <taxon>Oomycota</taxon>
        <taxon>Peronosporomycetes</taxon>
        <taxon>Peronosporales</taxon>
        <taxon>Peronosporaceae</taxon>
        <taxon>Peronospora</taxon>
    </lineage>
</organism>
<feature type="compositionally biased region" description="Basic and acidic residues" evidence="1">
    <location>
        <begin position="76"/>
        <end position="87"/>
    </location>
</feature>
<feature type="compositionally biased region" description="Polar residues" evidence="1">
    <location>
        <begin position="51"/>
        <end position="60"/>
    </location>
</feature>
<protein>
    <recommendedName>
        <fullName evidence="4">Transposase</fullName>
    </recommendedName>
</protein>
<dbReference type="EMBL" id="CAKLBY020000072">
    <property type="protein sequence ID" value="CAK7924090.1"/>
    <property type="molecule type" value="Genomic_DNA"/>
</dbReference>
<evidence type="ECO:0000313" key="2">
    <source>
        <dbReference type="EMBL" id="CAK7924090.1"/>
    </source>
</evidence>
<sequence length="87" mass="9667">MPQLRDTLQHEMALTHHLRQQVDLRHNRMSLLVADLSHYDIAGEPLGISPGFTQGKPQHSTTDDRPTAPAAGTLPRRKESRTSAHPA</sequence>
<evidence type="ECO:0000256" key="1">
    <source>
        <dbReference type="SAM" id="MobiDB-lite"/>
    </source>
</evidence>
<feature type="region of interest" description="Disordered" evidence="1">
    <location>
        <begin position="46"/>
        <end position="87"/>
    </location>
</feature>
<proteinExistence type="predicted"/>